<dbReference type="RefSeq" id="WP_021801711.1">
    <property type="nucleotide sequence ID" value="NZ_KI273145.1"/>
</dbReference>
<reference evidence="1 2" key="1">
    <citation type="journal article" date="2013" name="Genome Announc.">
        <title>Draft Genome Sequence of the Hydrogen- and Ethanol-Producing Bacterium Clostridium intestinale Strain URNW.</title>
        <authorList>
            <person name="Lal S."/>
            <person name="Ramachandran U."/>
            <person name="Zhang X."/>
            <person name="Sparling R."/>
            <person name="Levin D.B."/>
        </authorList>
    </citation>
    <scope>NUCLEOTIDE SEQUENCE [LARGE SCALE GENOMIC DNA]</scope>
    <source>
        <strain evidence="1 2">URNW</strain>
    </source>
</reference>
<organism evidence="1 2">
    <name type="scientific">Clostridium intestinale URNW</name>
    <dbReference type="NCBI Taxonomy" id="1294142"/>
    <lineage>
        <taxon>Bacteria</taxon>
        <taxon>Bacillati</taxon>
        <taxon>Bacillota</taxon>
        <taxon>Clostridia</taxon>
        <taxon>Eubacteriales</taxon>
        <taxon>Clostridiaceae</taxon>
        <taxon>Clostridium</taxon>
    </lineage>
</organism>
<name>U2Q2N6_9CLOT</name>
<proteinExistence type="predicted"/>
<dbReference type="EMBL" id="APJA01000012">
    <property type="protein sequence ID" value="ERK30339.1"/>
    <property type="molecule type" value="Genomic_DNA"/>
</dbReference>
<dbReference type="eggNOG" id="ENOG5030PET">
    <property type="taxonomic scope" value="Bacteria"/>
</dbReference>
<dbReference type="PATRIC" id="fig|1294142.3.peg.1738"/>
<gene>
    <name evidence="1" type="ORF">CINTURNW_1707</name>
</gene>
<sequence length="66" mass="7287">MLKLTGVAIITTAEGKRLTYSYSDVGDDGTIKASNIKRSFIAVDEELKSIIEQLESKVSNHMNINE</sequence>
<dbReference type="HOGENOM" id="CLU_2823500_0_0_9"/>
<accession>U2Q2N6</accession>
<dbReference type="STRING" id="1294142.CINTURNW_1707"/>
<evidence type="ECO:0000313" key="1">
    <source>
        <dbReference type="EMBL" id="ERK30339.1"/>
    </source>
</evidence>
<dbReference type="AlphaFoldDB" id="U2Q2N6"/>
<protein>
    <submittedName>
        <fullName evidence="1">Uncharacterized protein</fullName>
    </submittedName>
</protein>
<keyword evidence="2" id="KW-1185">Reference proteome</keyword>
<dbReference type="OrthoDB" id="2074980at2"/>
<dbReference type="Proteomes" id="UP000016721">
    <property type="component" value="Unassembled WGS sequence"/>
</dbReference>
<evidence type="ECO:0000313" key="2">
    <source>
        <dbReference type="Proteomes" id="UP000016721"/>
    </source>
</evidence>
<comment type="caution">
    <text evidence="1">The sequence shown here is derived from an EMBL/GenBank/DDBJ whole genome shotgun (WGS) entry which is preliminary data.</text>
</comment>